<keyword evidence="1" id="KW-0732">Signal</keyword>
<reference evidence="2 3" key="1">
    <citation type="submission" date="2024-09" db="EMBL/GenBank/DDBJ databases">
        <authorList>
            <person name="Sun Q."/>
            <person name="Mori K."/>
        </authorList>
    </citation>
    <scope>NUCLEOTIDE SEQUENCE [LARGE SCALE GENOMIC DNA]</scope>
    <source>
        <strain evidence="2 3">JCM 13503</strain>
    </source>
</reference>
<name>A0ABV6B192_9DEIO</name>
<protein>
    <submittedName>
        <fullName evidence="2">Uncharacterized protein</fullName>
    </submittedName>
</protein>
<sequence>MPSKRALLSAVLLMFAATAQARTLAAQSPANCTLANAVDSATYDLLTITTWSEADQDNSSANWAECRAAKLDKDLATQPQLRARLQTLRKQYRELRAIEGQLAGIRAGGGTMYFHAVPRMYPGLEEKLGSLGALARSSLGAPTGQQYARVIAEAKAESANYLKLQRAYKPGPDEDYVMFNPAQWAAILNRYETLSKAIMLTLGNRNDAATALGYSILTQFTFSADPDEMMN</sequence>
<organism evidence="2 3">
    <name type="scientific">Deinococcus oregonensis</name>
    <dbReference type="NCBI Taxonomy" id="1805970"/>
    <lineage>
        <taxon>Bacteria</taxon>
        <taxon>Thermotogati</taxon>
        <taxon>Deinococcota</taxon>
        <taxon>Deinococci</taxon>
        <taxon>Deinococcales</taxon>
        <taxon>Deinococcaceae</taxon>
        <taxon>Deinococcus</taxon>
    </lineage>
</organism>
<feature type="signal peptide" evidence="1">
    <location>
        <begin position="1"/>
        <end position="21"/>
    </location>
</feature>
<dbReference type="RefSeq" id="WP_380008591.1">
    <property type="nucleotide sequence ID" value="NZ_JBHLYR010000031.1"/>
</dbReference>
<comment type="caution">
    <text evidence="2">The sequence shown here is derived from an EMBL/GenBank/DDBJ whole genome shotgun (WGS) entry which is preliminary data.</text>
</comment>
<accession>A0ABV6B192</accession>
<evidence type="ECO:0000256" key="1">
    <source>
        <dbReference type="SAM" id="SignalP"/>
    </source>
</evidence>
<dbReference type="EMBL" id="JBHLYR010000031">
    <property type="protein sequence ID" value="MFB9992183.1"/>
    <property type="molecule type" value="Genomic_DNA"/>
</dbReference>
<keyword evidence="3" id="KW-1185">Reference proteome</keyword>
<evidence type="ECO:0000313" key="2">
    <source>
        <dbReference type="EMBL" id="MFB9992183.1"/>
    </source>
</evidence>
<gene>
    <name evidence="2" type="ORF">ACFFLM_09445</name>
</gene>
<dbReference type="Proteomes" id="UP001589733">
    <property type="component" value="Unassembled WGS sequence"/>
</dbReference>
<proteinExistence type="predicted"/>
<evidence type="ECO:0000313" key="3">
    <source>
        <dbReference type="Proteomes" id="UP001589733"/>
    </source>
</evidence>
<feature type="chain" id="PRO_5047223740" evidence="1">
    <location>
        <begin position="22"/>
        <end position="231"/>
    </location>
</feature>